<evidence type="ECO:0000256" key="3">
    <source>
        <dbReference type="ARBA" id="ARBA00022968"/>
    </source>
</evidence>
<dbReference type="GO" id="GO:0017004">
    <property type="term" value="P:cytochrome complex assembly"/>
    <property type="evidence" value="ECO:0007669"/>
    <property type="project" value="UniProtKB-KW"/>
</dbReference>
<dbReference type="InterPro" id="IPR013766">
    <property type="entry name" value="Thioredoxin_domain"/>
</dbReference>
<gene>
    <name evidence="7" type="primary">resA_3</name>
    <name evidence="7" type="ORF">DSM104329_05688</name>
</gene>
<dbReference type="RefSeq" id="WP_259313260.1">
    <property type="nucleotide sequence ID" value="NZ_CP087164.1"/>
</dbReference>
<dbReference type="InterPro" id="IPR050553">
    <property type="entry name" value="Thioredoxin_ResA/DsbE_sf"/>
</dbReference>
<evidence type="ECO:0000256" key="5">
    <source>
        <dbReference type="ARBA" id="ARBA00023284"/>
    </source>
</evidence>
<evidence type="ECO:0000313" key="7">
    <source>
        <dbReference type="EMBL" id="UGS39255.1"/>
    </source>
</evidence>
<reference evidence="7" key="1">
    <citation type="journal article" date="2022" name="Int. J. Syst. Evol. Microbiol.">
        <title>Pseudomonas aegrilactucae sp. nov. and Pseudomonas morbosilactucae sp. nov., pathogens causing bacterial rot of lettuce in Japan.</title>
        <authorList>
            <person name="Sawada H."/>
            <person name="Fujikawa T."/>
            <person name="Satou M."/>
        </authorList>
    </citation>
    <scope>NUCLEOTIDE SEQUENCE</scope>
    <source>
        <strain evidence="7">0166_1</strain>
    </source>
</reference>
<dbReference type="AlphaFoldDB" id="A0A9E7C375"/>
<dbReference type="GO" id="GO:0030313">
    <property type="term" value="C:cell envelope"/>
    <property type="evidence" value="ECO:0007669"/>
    <property type="project" value="UniProtKB-SubCell"/>
</dbReference>
<keyword evidence="3" id="KW-0735">Signal-anchor</keyword>
<keyword evidence="4" id="KW-1015">Disulfide bond</keyword>
<proteinExistence type="predicted"/>
<dbReference type="Gene3D" id="3.40.30.10">
    <property type="entry name" value="Glutaredoxin"/>
    <property type="match status" value="1"/>
</dbReference>
<dbReference type="EMBL" id="CP087164">
    <property type="protein sequence ID" value="UGS39255.1"/>
    <property type="molecule type" value="Genomic_DNA"/>
</dbReference>
<comment type="subcellular location">
    <subcellularLocation>
        <location evidence="1">Cell envelope</location>
    </subcellularLocation>
</comment>
<dbReference type="CDD" id="cd02966">
    <property type="entry name" value="TlpA_like_family"/>
    <property type="match status" value="1"/>
</dbReference>
<keyword evidence="2" id="KW-0201">Cytochrome c-type biogenesis</keyword>
<dbReference type="Proteomes" id="UP001162834">
    <property type="component" value="Chromosome"/>
</dbReference>
<evidence type="ECO:0000256" key="2">
    <source>
        <dbReference type="ARBA" id="ARBA00022748"/>
    </source>
</evidence>
<keyword evidence="3" id="KW-0812">Transmembrane</keyword>
<keyword evidence="8" id="KW-1185">Reference proteome</keyword>
<dbReference type="PANTHER" id="PTHR42852:SF6">
    <property type="entry name" value="THIOL:DISULFIDE INTERCHANGE PROTEIN DSBE"/>
    <property type="match status" value="1"/>
</dbReference>
<evidence type="ECO:0000313" key="8">
    <source>
        <dbReference type="Proteomes" id="UP001162834"/>
    </source>
</evidence>
<dbReference type="InterPro" id="IPR036249">
    <property type="entry name" value="Thioredoxin-like_sf"/>
</dbReference>
<dbReference type="InterPro" id="IPR013740">
    <property type="entry name" value="Redoxin"/>
</dbReference>
<organism evidence="7 8">
    <name type="scientific">Capillimicrobium parvum</name>
    <dbReference type="NCBI Taxonomy" id="2884022"/>
    <lineage>
        <taxon>Bacteria</taxon>
        <taxon>Bacillati</taxon>
        <taxon>Actinomycetota</taxon>
        <taxon>Thermoleophilia</taxon>
        <taxon>Solirubrobacterales</taxon>
        <taxon>Capillimicrobiaceae</taxon>
        <taxon>Capillimicrobium</taxon>
    </lineage>
</organism>
<protein>
    <submittedName>
        <fullName evidence="7">Thiol-disulfide oxidoreductase ResA</fullName>
    </submittedName>
</protein>
<evidence type="ECO:0000259" key="6">
    <source>
        <dbReference type="PROSITE" id="PS51352"/>
    </source>
</evidence>
<keyword evidence="5" id="KW-0676">Redox-active center</keyword>
<feature type="domain" description="Thioredoxin" evidence="6">
    <location>
        <begin position="44"/>
        <end position="191"/>
    </location>
</feature>
<sequence length="210" mass="22673">MRRLVFALIGLGIVAIVVIGLTQTKGGNDKPRASTISAEQARQRLAGSPAPLAALHAQANQLLPGGQDAFDRRLRELRGHPVVVNGWASWCGPCRAEFPFLQRTSVDMGRQVAFVGLDSEDNDGDARGFLEKFPVSYPSYTLPRIPAGELGAIRGLPFMLFYDKAGELQYLHQGGYVCEAQLRADVRRYALGHPPGEGVGSLCQKSASTP</sequence>
<dbReference type="PANTHER" id="PTHR42852">
    <property type="entry name" value="THIOL:DISULFIDE INTERCHANGE PROTEIN DSBE"/>
    <property type="match status" value="1"/>
</dbReference>
<dbReference type="GO" id="GO:0016491">
    <property type="term" value="F:oxidoreductase activity"/>
    <property type="evidence" value="ECO:0007669"/>
    <property type="project" value="InterPro"/>
</dbReference>
<accession>A0A9E7C375</accession>
<dbReference type="SUPFAM" id="SSF52833">
    <property type="entry name" value="Thioredoxin-like"/>
    <property type="match status" value="1"/>
</dbReference>
<dbReference type="PROSITE" id="PS51352">
    <property type="entry name" value="THIOREDOXIN_2"/>
    <property type="match status" value="1"/>
</dbReference>
<evidence type="ECO:0000256" key="4">
    <source>
        <dbReference type="ARBA" id="ARBA00023157"/>
    </source>
</evidence>
<name>A0A9E7C375_9ACTN</name>
<evidence type="ECO:0000256" key="1">
    <source>
        <dbReference type="ARBA" id="ARBA00004196"/>
    </source>
</evidence>
<dbReference type="Pfam" id="PF08534">
    <property type="entry name" value="Redoxin"/>
    <property type="match status" value="1"/>
</dbReference>
<dbReference type="KEGG" id="sbae:DSM104329_05688"/>